<dbReference type="SUPFAM" id="SSF51215">
    <property type="entry name" value="Regulatory protein AraC"/>
    <property type="match status" value="1"/>
</dbReference>
<feature type="region of interest" description="Disordered" evidence="5">
    <location>
        <begin position="291"/>
        <end position="312"/>
    </location>
</feature>
<evidence type="ECO:0000313" key="8">
    <source>
        <dbReference type="Proteomes" id="UP001595617"/>
    </source>
</evidence>
<dbReference type="PANTHER" id="PTHR43280">
    <property type="entry name" value="ARAC-FAMILY TRANSCRIPTIONAL REGULATOR"/>
    <property type="match status" value="1"/>
</dbReference>
<evidence type="ECO:0000259" key="6">
    <source>
        <dbReference type="PROSITE" id="PS01124"/>
    </source>
</evidence>
<dbReference type="Proteomes" id="UP001595617">
    <property type="component" value="Unassembled WGS sequence"/>
</dbReference>
<dbReference type="SUPFAM" id="SSF46689">
    <property type="entry name" value="Homeodomain-like"/>
    <property type="match status" value="1"/>
</dbReference>
<keyword evidence="1" id="KW-0805">Transcription regulation</keyword>
<sequence length="312" mass="35463">MPTKPQQTKAQDVPQFVLYGEASHHDSLEFLHLEPIATRSRANGWVIKPHRHARLHQLILVFSGTVTAWVDEQEHHLDGACCISLPPGIVHGFRFAPETQGVVLTVAQAMVTDLADERTKTYLDTLFARPEIISFARGSAVLRQLEVNVEQMMDEFRSINPGRHLLCEWLLQAVLLQLSRCVALQHRTEDARSPENNAMQQFRSLIEAHFASQWKVEDYARELNMPPARLNRMCKTTAGKNAKALLQERLLLEAKRKLIYTRATIEHIAFDLGYADPAYFSRVFQQAEGTSPKVYRQQHDAMKELDDGTGLS</sequence>
<evidence type="ECO:0000256" key="3">
    <source>
        <dbReference type="ARBA" id="ARBA00023159"/>
    </source>
</evidence>
<reference evidence="8" key="1">
    <citation type="journal article" date="2019" name="Int. J. Syst. Evol. Microbiol.">
        <title>The Global Catalogue of Microorganisms (GCM) 10K type strain sequencing project: providing services to taxonomists for standard genome sequencing and annotation.</title>
        <authorList>
            <consortium name="The Broad Institute Genomics Platform"/>
            <consortium name="The Broad Institute Genome Sequencing Center for Infectious Disease"/>
            <person name="Wu L."/>
            <person name="Ma J."/>
        </authorList>
    </citation>
    <scope>NUCLEOTIDE SEQUENCE [LARGE SCALE GENOMIC DNA]</scope>
    <source>
        <strain evidence="8">IBRC 10765</strain>
    </source>
</reference>
<feature type="domain" description="HTH araC/xylS-type" evidence="6">
    <location>
        <begin position="200"/>
        <end position="298"/>
    </location>
</feature>
<protein>
    <submittedName>
        <fullName evidence="7">Helix-turn-helix domain-containing protein</fullName>
    </submittedName>
</protein>
<dbReference type="InterPro" id="IPR018060">
    <property type="entry name" value="HTH_AraC"/>
</dbReference>
<dbReference type="InterPro" id="IPR037923">
    <property type="entry name" value="HTH-like"/>
</dbReference>
<dbReference type="PROSITE" id="PS01124">
    <property type="entry name" value="HTH_ARAC_FAMILY_2"/>
    <property type="match status" value="1"/>
</dbReference>
<dbReference type="Pfam" id="PF12833">
    <property type="entry name" value="HTH_18"/>
    <property type="match status" value="1"/>
</dbReference>
<name>A0ABV7ZT27_9GAMM</name>
<dbReference type="Gene3D" id="2.60.120.10">
    <property type="entry name" value="Jelly Rolls"/>
    <property type="match status" value="1"/>
</dbReference>
<comment type="caution">
    <text evidence="7">The sequence shown here is derived from an EMBL/GenBank/DDBJ whole genome shotgun (WGS) entry which is preliminary data.</text>
</comment>
<dbReference type="SMART" id="SM00342">
    <property type="entry name" value="HTH_ARAC"/>
    <property type="match status" value="1"/>
</dbReference>
<evidence type="ECO:0000256" key="2">
    <source>
        <dbReference type="ARBA" id="ARBA00023125"/>
    </source>
</evidence>
<keyword evidence="4" id="KW-0804">Transcription</keyword>
<dbReference type="CDD" id="cd06999">
    <property type="entry name" value="cupin_HpaA-like_N"/>
    <property type="match status" value="1"/>
</dbReference>
<evidence type="ECO:0000256" key="1">
    <source>
        <dbReference type="ARBA" id="ARBA00023015"/>
    </source>
</evidence>
<dbReference type="RefSeq" id="WP_380692475.1">
    <property type="nucleotide sequence ID" value="NZ_JBHRYR010000002.1"/>
</dbReference>
<organism evidence="7 8">
    <name type="scientific">Saccharospirillum mangrovi</name>
    <dbReference type="NCBI Taxonomy" id="2161747"/>
    <lineage>
        <taxon>Bacteria</taxon>
        <taxon>Pseudomonadati</taxon>
        <taxon>Pseudomonadota</taxon>
        <taxon>Gammaproteobacteria</taxon>
        <taxon>Oceanospirillales</taxon>
        <taxon>Saccharospirillaceae</taxon>
        <taxon>Saccharospirillum</taxon>
    </lineage>
</organism>
<feature type="compositionally biased region" description="Basic and acidic residues" evidence="5">
    <location>
        <begin position="297"/>
        <end position="306"/>
    </location>
</feature>
<dbReference type="EMBL" id="JBHRYR010000002">
    <property type="protein sequence ID" value="MFC3851335.1"/>
    <property type="molecule type" value="Genomic_DNA"/>
</dbReference>
<accession>A0ABV7ZT27</accession>
<dbReference type="InterPro" id="IPR009057">
    <property type="entry name" value="Homeodomain-like_sf"/>
</dbReference>
<evidence type="ECO:0000313" key="7">
    <source>
        <dbReference type="EMBL" id="MFC3851335.1"/>
    </source>
</evidence>
<keyword evidence="8" id="KW-1185">Reference proteome</keyword>
<dbReference type="InterPro" id="IPR047264">
    <property type="entry name" value="Cupin_HpaA-like_N"/>
</dbReference>
<dbReference type="PANTHER" id="PTHR43280:SF32">
    <property type="entry name" value="TRANSCRIPTIONAL REGULATORY PROTEIN"/>
    <property type="match status" value="1"/>
</dbReference>
<dbReference type="InterPro" id="IPR003313">
    <property type="entry name" value="AraC-bd"/>
</dbReference>
<dbReference type="InterPro" id="IPR020449">
    <property type="entry name" value="Tscrpt_reg_AraC-type_HTH"/>
</dbReference>
<dbReference type="InterPro" id="IPR014710">
    <property type="entry name" value="RmlC-like_jellyroll"/>
</dbReference>
<dbReference type="Pfam" id="PF02311">
    <property type="entry name" value="AraC_binding"/>
    <property type="match status" value="1"/>
</dbReference>
<keyword evidence="2" id="KW-0238">DNA-binding</keyword>
<keyword evidence="3" id="KW-0010">Activator</keyword>
<dbReference type="PRINTS" id="PR00032">
    <property type="entry name" value="HTHARAC"/>
</dbReference>
<evidence type="ECO:0000256" key="4">
    <source>
        <dbReference type="ARBA" id="ARBA00023163"/>
    </source>
</evidence>
<dbReference type="Gene3D" id="1.10.10.60">
    <property type="entry name" value="Homeodomain-like"/>
    <property type="match status" value="1"/>
</dbReference>
<proteinExistence type="predicted"/>
<evidence type="ECO:0000256" key="5">
    <source>
        <dbReference type="SAM" id="MobiDB-lite"/>
    </source>
</evidence>
<gene>
    <name evidence="7" type="ORF">ACFOOG_00705</name>
</gene>